<dbReference type="GO" id="GO:0006508">
    <property type="term" value="P:proteolysis"/>
    <property type="evidence" value="ECO:0007669"/>
    <property type="project" value="UniProtKB-KW"/>
</dbReference>
<evidence type="ECO:0000259" key="13">
    <source>
        <dbReference type="PROSITE" id="PS51695"/>
    </source>
</evidence>
<feature type="active site" description="Charge relay system" evidence="11">
    <location>
        <position position="294"/>
    </location>
</feature>
<comment type="catalytic activity">
    <reaction evidence="1">
        <text>Release of an N-terminal tripeptide from a polypeptide.</text>
        <dbReference type="EC" id="3.4.14.10"/>
    </reaction>
</comment>
<evidence type="ECO:0000313" key="15">
    <source>
        <dbReference type="Proteomes" id="UP001221142"/>
    </source>
</evidence>
<reference evidence="14" key="1">
    <citation type="submission" date="2023-03" db="EMBL/GenBank/DDBJ databases">
        <title>Massive genome expansion in bonnet fungi (Mycena s.s.) driven by repeated elements and novel gene families across ecological guilds.</title>
        <authorList>
            <consortium name="Lawrence Berkeley National Laboratory"/>
            <person name="Harder C.B."/>
            <person name="Miyauchi S."/>
            <person name="Viragh M."/>
            <person name="Kuo A."/>
            <person name="Thoen E."/>
            <person name="Andreopoulos B."/>
            <person name="Lu D."/>
            <person name="Skrede I."/>
            <person name="Drula E."/>
            <person name="Henrissat B."/>
            <person name="Morin E."/>
            <person name="Kohler A."/>
            <person name="Barry K."/>
            <person name="LaButti K."/>
            <person name="Morin E."/>
            <person name="Salamov A."/>
            <person name="Lipzen A."/>
            <person name="Mereny Z."/>
            <person name="Hegedus B."/>
            <person name="Baldrian P."/>
            <person name="Stursova M."/>
            <person name="Weitz H."/>
            <person name="Taylor A."/>
            <person name="Grigoriev I.V."/>
            <person name="Nagy L.G."/>
            <person name="Martin F."/>
            <person name="Kauserud H."/>
        </authorList>
    </citation>
    <scope>NUCLEOTIDE SEQUENCE</scope>
    <source>
        <strain evidence="14">9284</strain>
    </source>
</reference>
<feature type="binding site" evidence="11">
    <location>
        <position position="530"/>
    </location>
    <ligand>
        <name>Ca(2+)</name>
        <dbReference type="ChEBI" id="CHEBI:29108"/>
    </ligand>
</feature>
<comment type="cofactor">
    <cofactor evidence="11">
        <name>Ca(2+)</name>
        <dbReference type="ChEBI" id="CHEBI:29108"/>
    </cofactor>
    <text evidence="11">Binds 1 Ca(2+) ion per subunit.</text>
</comment>
<dbReference type="PROSITE" id="PS51695">
    <property type="entry name" value="SEDOLISIN"/>
    <property type="match status" value="1"/>
</dbReference>
<keyword evidence="6 11" id="KW-0479">Metal-binding</keyword>
<dbReference type="AlphaFoldDB" id="A0AAD7BCD8"/>
<dbReference type="SUPFAM" id="SSF52743">
    <property type="entry name" value="Subtilisin-like"/>
    <property type="match status" value="1"/>
</dbReference>
<sequence>MTPNAPRRLAMRILNPIFACILPILTTGTLAFHDRRDSPPARYTNLGSAPSDHVLTLRLALLQNNITGLEQRLLQVSSPSHPDYGKWLSKAEVEAHVKPEQTTIDAVQQFLALNNLTASKATSAGDVLSLEIFAGQASSLFAADFSTFQSVTSGVTVVRTLSYSMPTSLQGHVKYVHPTTVFPDTPRKKTTPSIAFPPTSTRETGRSVSVPASCDESVVTPDCLIDLYGIPTSSIPPTNVQIGITGLNNGYPQTLDLKLFLETYRPELVNNTWTFQSVFNGTIIQRPGNTNDGEPNLDTQMVISLANGIEALYLSVGPEPTTDAQLDLAQYLLSLDNPPSVLTSSYQNGNTDSSFPLAQAIDACNVYMQFGARGTSVIWASGDSGVGLFCIDDQFAILWPDSCPYITTVGATYQFGPEVAANLSSGGFANTFPRPAYQDDAVLPYLDFLGDTYTGLFNASGRGVPDVSAQGVNMATAFNDTLTTSFGTSFSSPIFATIIGHLNNELVSKGKSTLGFLNPWLYANPGAFNDVVSGSNPSCDTDGFPATTGWDPVTGLGTPNYPALRAAAGL</sequence>
<gene>
    <name evidence="14" type="ORF">FB45DRAFT_801369</name>
</gene>
<dbReference type="InterPro" id="IPR030400">
    <property type="entry name" value="Sedolisin_dom"/>
</dbReference>
<comment type="subcellular location">
    <subcellularLocation>
        <location evidence="3">Secreted</location>
        <location evidence="3">Extracellular space</location>
    </subcellularLocation>
</comment>
<dbReference type="InterPro" id="IPR015366">
    <property type="entry name" value="S53_propep"/>
</dbReference>
<keyword evidence="10" id="KW-0865">Zymogen</keyword>
<dbReference type="Pfam" id="PF09286">
    <property type="entry name" value="Pro-kuma_activ"/>
    <property type="match status" value="1"/>
</dbReference>
<dbReference type="PANTHER" id="PTHR14218">
    <property type="entry name" value="PROTEASE S8 TRIPEPTIDYL PEPTIDASE I CLN2"/>
    <property type="match status" value="1"/>
</dbReference>
<feature type="domain" description="Peptidase S53" evidence="13">
    <location>
        <begin position="218"/>
        <end position="570"/>
    </location>
</feature>
<feature type="binding site" evidence="11">
    <location>
        <position position="551"/>
    </location>
    <ligand>
        <name>Ca(2+)</name>
        <dbReference type="ChEBI" id="CHEBI:29108"/>
    </ligand>
</feature>
<evidence type="ECO:0000256" key="8">
    <source>
        <dbReference type="ARBA" id="ARBA00022825"/>
    </source>
</evidence>
<comment type="caution">
    <text evidence="14">The sequence shown here is derived from an EMBL/GenBank/DDBJ whole genome shotgun (WGS) entry which is preliminary data.</text>
</comment>
<evidence type="ECO:0000256" key="9">
    <source>
        <dbReference type="ARBA" id="ARBA00022837"/>
    </source>
</evidence>
<dbReference type="EMBL" id="JARKIF010000022">
    <property type="protein sequence ID" value="KAJ7616593.1"/>
    <property type="molecule type" value="Genomic_DNA"/>
</dbReference>
<dbReference type="CDD" id="cd11377">
    <property type="entry name" value="Pro-peptidase_S53"/>
    <property type="match status" value="1"/>
</dbReference>
<dbReference type="InterPro" id="IPR050819">
    <property type="entry name" value="Tripeptidyl-peptidase_I"/>
</dbReference>
<dbReference type="SMART" id="SM00944">
    <property type="entry name" value="Pro-kuma_activ"/>
    <property type="match status" value="1"/>
</dbReference>
<evidence type="ECO:0000256" key="12">
    <source>
        <dbReference type="SAM" id="MobiDB-lite"/>
    </source>
</evidence>
<dbReference type="Proteomes" id="UP001221142">
    <property type="component" value="Unassembled WGS sequence"/>
</dbReference>
<dbReference type="PANTHER" id="PTHR14218:SF15">
    <property type="entry name" value="TRIPEPTIDYL-PEPTIDASE 1"/>
    <property type="match status" value="1"/>
</dbReference>
<dbReference type="InterPro" id="IPR000209">
    <property type="entry name" value="Peptidase_S8/S53_dom"/>
</dbReference>
<keyword evidence="15" id="KW-1185">Reference proteome</keyword>
<feature type="binding site" evidence="11">
    <location>
        <position position="549"/>
    </location>
    <ligand>
        <name>Ca(2+)</name>
        <dbReference type="ChEBI" id="CHEBI:29108"/>
    </ligand>
</feature>
<evidence type="ECO:0000256" key="5">
    <source>
        <dbReference type="ARBA" id="ARBA00022670"/>
    </source>
</evidence>
<evidence type="ECO:0000256" key="6">
    <source>
        <dbReference type="ARBA" id="ARBA00022723"/>
    </source>
</evidence>
<evidence type="ECO:0000256" key="1">
    <source>
        <dbReference type="ARBA" id="ARBA00001910"/>
    </source>
</evidence>
<dbReference type="GO" id="GO:0005576">
    <property type="term" value="C:extracellular region"/>
    <property type="evidence" value="ECO:0007669"/>
    <property type="project" value="UniProtKB-SubCell"/>
</dbReference>
<protein>
    <recommendedName>
        <fullName evidence="4">tripeptidyl-peptidase II</fullName>
        <ecNumber evidence="4">3.4.14.10</ecNumber>
    </recommendedName>
</protein>
<name>A0AAD7BCD8_9AGAR</name>
<evidence type="ECO:0000256" key="3">
    <source>
        <dbReference type="ARBA" id="ARBA00004239"/>
    </source>
</evidence>
<dbReference type="CDD" id="cd04056">
    <property type="entry name" value="Peptidases_S53"/>
    <property type="match status" value="1"/>
</dbReference>
<evidence type="ECO:0000256" key="11">
    <source>
        <dbReference type="PROSITE-ProRule" id="PRU01032"/>
    </source>
</evidence>
<keyword evidence="7 11" id="KW-0378">Hydrolase</keyword>
<dbReference type="GO" id="GO:0046872">
    <property type="term" value="F:metal ion binding"/>
    <property type="evidence" value="ECO:0007669"/>
    <property type="project" value="UniProtKB-UniRule"/>
</dbReference>
<evidence type="ECO:0000256" key="4">
    <source>
        <dbReference type="ARBA" id="ARBA00012462"/>
    </source>
</evidence>
<feature type="binding site" evidence="11">
    <location>
        <position position="531"/>
    </location>
    <ligand>
        <name>Ca(2+)</name>
        <dbReference type="ChEBI" id="CHEBI:29108"/>
    </ligand>
</feature>
<dbReference type="SUPFAM" id="SSF54897">
    <property type="entry name" value="Protease propeptides/inhibitors"/>
    <property type="match status" value="1"/>
</dbReference>
<dbReference type="Gene3D" id="3.40.50.200">
    <property type="entry name" value="Peptidase S8/S53 domain"/>
    <property type="match status" value="1"/>
</dbReference>
<dbReference type="GO" id="GO:0008240">
    <property type="term" value="F:tripeptidyl-peptidase activity"/>
    <property type="evidence" value="ECO:0007669"/>
    <property type="project" value="UniProtKB-EC"/>
</dbReference>
<keyword evidence="8 11" id="KW-0720">Serine protease</keyword>
<feature type="region of interest" description="Disordered" evidence="12">
    <location>
        <begin position="186"/>
        <end position="209"/>
    </location>
</feature>
<keyword evidence="5 11" id="KW-0645">Protease</keyword>
<dbReference type="GO" id="GO:0004252">
    <property type="term" value="F:serine-type endopeptidase activity"/>
    <property type="evidence" value="ECO:0007669"/>
    <property type="project" value="UniProtKB-UniRule"/>
</dbReference>
<evidence type="ECO:0000313" key="14">
    <source>
        <dbReference type="EMBL" id="KAJ7616593.1"/>
    </source>
</evidence>
<evidence type="ECO:0000256" key="7">
    <source>
        <dbReference type="ARBA" id="ARBA00022801"/>
    </source>
</evidence>
<comment type="function">
    <text evidence="2">Secreted tripeptidyl-peptidase which degrades proteins at acidic pHs and is involved in virulence.</text>
</comment>
<proteinExistence type="predicted"/>
<accession>A0AAD7BCD8</accession>
<keyword evidence="9 11" id="KW-0106">Calcium</keyword>
<evidence type="ECO:0000256" key="2">
    <source>
        <dbReference type="ARBA" id="ARBA00002451"/>
    </source>
</evidence>
<dbReference type="EC" id="3.4.14.10" evidence="4"/>
<evidence type="ECO:0000256" key="10">
    <source>
        <dbReference type="ARBA" id="ARBA00023145"/>
    </source>
</evidence>
<organism evidence="14 15">
    <name type="scientific">Roridomyces roridus</name>
    <dbReference type="NCBI Taxonomy" id="1738132"/>
    <lineage>
        <taxon>Eukaryota</taxon>
        <taxon>Fungi</taxon>
        <taxon>Dikarya</taxon>
        <taxon>Basidiomycota</taxon>
        <taxon>Agaricomycotina</taxon>
        <taxon>Agaricomycetes</taxon>
        <taxon>Agaricomycetidae</taxon>
        <taxon>Agaricales</taxon>
        <taxon>Marasmiineae</taxon>
        <taxon>Mycenaceae</taxon>
        <taxon>Roridomyces</taxon>
    </lineage>
</organism>
<feature type="active site" description="Charge relay system" evidence="11">
    <location>
        <position position="298"/>
    </location>
</feature>
<feature type="active site" description="Charge relay system" evidence="11">
    <location>
        <position position="489"/>
    </location>
</feature>
<dbReference type="Pfam" id="PF00082">
    <property type="entry name" value="Peptidase_S8"/>
    <property type="match status" value="1"/>
</dbReference>
<dbReference type="InterPro" id="IPR036852">
    <property type="entry name" value="Peptidase_S8/S53_dom_sf"/>
</dbReference>